<dbReference type="PROSITE" id="PS01031">
    <property type="entry name" value="SHSP"/>
    <property type="match status" value="1"/>
</dbReference>
<dbReference type="PANTHER" id="PTHR46733:SF4">
    <property type="entry name" value="HEAT SHOCK PROTEIN 21, CHLOROPLASTIC"/>
    <property type="match status" value="1"/>
</dbReference>
<keyword evidence="6" id="KW-1185">Reference proteome</keyword>
<sequence length="225" mass="25228">MASLISCLSAVKPPSTPHVLPNIVLSTNNFCPPKLVSYPKSNRVATTPMVKYSSFLQTQLKHKKDSRICSVSSPSHTEISPLCFSLADLLDAIDMETESDYDSSSEEEEVEEEQKLMKRWICKELEQGVELKICMPGLGKEDVKVTLEGTTLFIKGKAENEKPVAVNDLNSITDEENDLMNIMCLELDLDFLKLNEMKAEMKNGVLKIFIPKVVEEKVVMEVQVE</sequence>
<evidence type="ECO:0000256" key="1">
    <source>
        <dbReference type="ARBA" id="ARBA00023016"/>
    </source>
</evidence>
<accession>A0AA41S0A0</accession>
<dbReference type="GO" id="GO:0009408">
    <property type="term" value="P:response to heat"/>
    <property type="evidence" value="ECO:0007669"/>
    <property type="project" value="InterPro"/>
</dbReference>
<evidence type="ECO:0000256" key="2">
    <source>
        <dbReference type="PROSITE-ProRule" id="PRU00285"/>
    </source>
</evidence>
<evidence type="ECO:0000256" key="3">
    <source>
        <dbReference type="RuleBase" id="RU003616"/>
    </source>
</evidence>
<dbReference type="InterPro" id="IPR044587">
    <property type="entry name" value="HSP21-like"/>
</dbReference>
<dbReference type="Gene3D" id="2.60.40.790">
    <property type="match status" value="1"/>
</dbReference>
<evidence type="ECO:0000313" key="5">
    <source>
        <dbReference type="EMBL" id="MCL7026696.1"/>
    </source>
</evidence>
<reference evidence="5" key="1">
    <citation type="submission" date="2022-03" db="EMBL/GenBank/DDBJ databases">
        <title>A functionally conserved STORR gene fusion in Papaver species that diverged 16.8 million years ago.</title>
        <authorList>
            <person name="Catania T."/>
        </authorList>
    </citation>
    <scope>NUCLEOTIDE SEQUENCE</scope>
    <source>
        <strain evidence="5">S-191538</strain>
    </source>
</reference>
<evidence type="ECO:0000313" key="6">
    <source>
        <dbReference type="Proteomes" id="UP001177140"/>
    </source>
</evidence>
<proteinExistence type="inferred from homology"/>
<protein>
    <recommendedName>
        <fullName evidence="4">SHSP domain-containing protein</fullName>
    </recommendedName>
</protein>
<keyword evidence="1" id="KW-0346">Stress response</keyword>
<dbReference type="PANTHER" id="PTHR46733">
    <property type="entry name" value="26.5 KDA HEAT SHOCK PROTEIN, MITOCHONDRIAL"/>
    <property type="match status" value="1"/>
</dbReference>
<gene>
    <name evidence="5" type="ORF">MKW94_013413</name>
</gene>
<dbReference type="CDD" id="cd06464">
    <property type="entry name" value="ACD_sHsps-like"/>
    <property type="match status" value="1"/>
</dbReference>
<dbReference type="SUPFAM" id="SSF49764">
    <property type="entry name" value="HSP20-like chaperones"/>
    <property type="match status" value="1"/>
</dbReference>
<dbReference type="AlphaFoldDB" id="A0AA41S0A0"/>
<evidence type="ECO:0000259" key="4">
    <source>
        <dbReference type="PROSITE" id="PS01031"/>
    </source>
</evidence>
<feature type="domain" description="SHSP" evidence="4">
    <location>
        <begin position="111"/>
        <end position="225"/>
    </location>
</feature>
<name>A0AA41S0A0_PAPNU</name>
<comment type="similarity">
    <text evidence="2 3">Belongs to the small heat shock protein (HSP20) family.</text>
</comment>
<dbReference type="Pfam" id="PF00011">
    <property type="entry name" value="HSP20"/>
    <property type="match status" value="1"/>
</dbReference>
<dbReference type="InterPro" id="IPR008978">
    <property type="entry name" value="HSP20-like_chaperone"/>
</dbReference>
<dbReference type="EMBL" id="JAJJMA010060163">
    <property type="protein sequence ID" value="MCL7026696.1"/>
    <property type="molecule type" value="Genomic_DNA"/>
</dbReference>
<dbReference type="Proteomes" id="UP001177140">
    <property type="component" value="Unassembled WGS sequence"/>
</dbReference>
<organism evidence="5 6">
    <name type="scientific">Papaver nudicaule</name>
    <name type="common">Iceland poppy</name>
    <dbReference type="NCBI Taxonomy" id="74823"/>
    <lineage>
        <taxon>Eukaryota</taxon>
        <taxon>Viridiplantae</taxon>
        <taxon>Streptophyta</taxon>
        <taxon>Embryophyta</taxon>
        <taxon>Tracheophyta</taxon>
        <taxon>Spermatophyta</taxon>
        <taxon>Magnoliopsida</taxon>
        <taxon>Ranunculales</taxon>
        <taxon>Papaveraceae</taxon>
        <taxon>Papaveroideae</taxon>
        <taxon>Papaver</taxon>
    </lineage>
</organism>
<comment type="caution">
    <text evidence="5">The sequence shown here is derived from an EMBL/GenBank/DDBJ whole genome shotgun (WGS) entry which is preliminary data.</text>
</comment>
<dbReference type="InterPro" id="IPR002068">
    <property type="entry name" value="A-crystallin/Hsp20_dom"/>
</dbReference>